<dbReference type="Proteomes" id="UP000198599">
    <property type="component" value="Unassembled WGS sequence"/>
</dbReference>
<dbReference type="EMBL" id="FOVP01000017">
    <property type="protein sequence ID" value="SFO15231.1"/>
    <property type="molecule type" value="Genomic_DNA"/>
</dbReference>
<organism evidence="6 7">
    <name type="scientific">Roseovarius lutimaris</name>
    <dbReference type="NCBI Taxonomy" id="1005928"/>
    <lineage>
        <taxon>Bacteria</taxon>
        <taxon>Pseudomonadati</taxon>
        <taxon>Pseudomonadota</taxon>
        <taxon>Alphaproteobacteria</taxon>
        <taxon>Rhodobacterales</taxon>
        <taxon>Roseobacteraceae</taxon>
        <taxon>Roseovarius</taxon>
    </lineage>
</organism>
<evidence type="ECO:0000256" key="4">
    <source>
        <dbReference type="SAM" id="Phobius"/>
    </source>
</evidence>
<dbReference type="AlphaFoldDB" id="A0A1I5EW15"/>
<protein>
    <submittedName>
        <fullName evidence="6">Chemotaxis protein MotB</fullName>
    </submittedName>
</protein>
<accession>A0A1I5EW15</accession>
<dbReference type="RefSeq" id="WP_092840688.1">
    <property type="nucleotide sequence ID" value="NZ_FOVP01000017.1"/>
</dbReference>
<reference evidence="7" key="1">
    <citation type="submission" date="2016-10" db="EMBL/GenBank/DDBJ databases">
        <authorList>
            <person name="Varghese N."/>
            <person name="Submissions S."/>
        </authorList>
    </citation>
    <scope>NUCLEOTIDE SEQUENCE [LARGE SCALE GENOMIC DNA]</scope>
    <source>
        <strain evidence="7">DSM 28463</strain>
    </source>
</reference>
<feature type="domain" description="Motility protein B-like N-terminal" evidence="5">
    <location>
        <begin position="15"/>
        <end position="66"/>
    </location>
</feature>
<dbReference type="PANTHER" id="PTHR30329:SF21">
    <property type="entry name" value="LIPOPROTEIN YIAD-RELATED"/>
    <property type="match status" value="1"/>
</dbReference>
<evidence type="ECO:0000256" key="1">
    <source>
        <dbReference type="ARBA" id="ARBA00004370"/>
    </source>
</evidence>
<dbReference type="Pfam" id="PF13677">
    <property type="entry name" value="MotB_plug"/>
    <property type="match status" value="1"/>
</dbReference>
<gene>
    <name evidence="6" type="ORF">SAMN04487859_11764</name>
</gene>
<name>A0A1I5EW15_9RHOB</name>
<evidence type="ECO:0000313" key="7">
    <source>
        <dbReference type="Proteomes" id="UP000198599"/>
    </source>
</evidence>
<dbReference type="PANTHER" id="PTHR30329">
    <property type="entry name" value="STATOR ELEMENT OF FLAGELLAR MOTOR COMPLEX"/>
    <property type="match status" value="1"/>
</dbReference>
<comment type="subcellular location">
    <subcellularLocation>
        <location evidence="1">Membrane</location>
    </subcellularLocation>
</comment>
<keyword evidence="2 4" id="KW-0812">Transmembrane</keyword>
<dbReference type="InterPro" id="IPR036737">
    <property type="entry name" value="OmpA-like_sf"/>
</dbReference>
<dbReference type="InterPro" id="IPR050330">
    <property type="entry name" value="Bact_OuterMem_StrucFunc"/>
</dbReference>
<dbReference type="OrthoDB" id="7170686at2"/>
<evidence type="ECO:0000256" key="2">
    <source>
        <dbReference type="ARBA" id="ARBA00022692"/>
    </source>
</evidence>
<feature type="transmembrane region" description="Helical" evidence="4">
    <location>
        <begin position="30"/>
        <end position="49"/>
    </location>
</feature>
<keyword evidence="4" id="KW-1133">Transmembrane helix</keyword>
<keyword evidence="7" id="KW-1185">Reference proteome</keyword>
<dbReference type="GO" id="GO:0016020">
    <property type="term" value="C:membrane"/>
    <property type="evidence" value="ECO:0007669"/>
    <property type="project" value="UniProtKB-SubCell"/>
</dbReference>
<dbReference type="SUPFAM" id="SSF103088">
    <property type="entry name" value="OmpA-like"/>
    <property type="match status" value="1"/>
</dbReference>
<evidence type="ECO:0000256" key="3">
    <source>
        <dbReference type="ARBA" id="ARBA00023136"/>
    </source>
</evidence>
<evidence type="ECO:0000313" key="6">
    <source>
        <dbReference type="EMBL" id="SFO15231.1"/>
    </source>
</evidence>
<sequence>MSAHSNAAPVIIKRKKVIAGGGHHGGAWKVAYADFVTAMMAFFLLMWLLNATTEQQRKGISDYFSPTIPINRISGGGDGAFGGDSMFAEDTLPQNGTGASQAFASASQIARGDIGLLTEGPVNAEATADAEAFASIEAALTGRGGESMVADTTLRHILTRVTDEGLVIELFDLADARLFEAQTTVPTPLLRDLAALIASVSNLVENNLAVAAHTRALPIMVADNPVWDLSSARANTMRQMLEDDGIDAQRMHRVTGHADRKPVVANPMALRNNRLEVVLLRSDRR</sequence>
<dbReference type="Gene3D" id="3.30.1330.60">
    <property type="entry name" value="OmpA-like domain"/>
    <property type="match status" value="1"/>
</dbReference>
<dbReference type="InterPro" id="IPR025713">
    <property type="entry name" value="MotB-like_N_dom"/>
</dbReference>
<evidence type="ECO:0000259" key="5">
    <source>
        <dbReference type="Pfam" id="PF13677"/>
    </source>
</evidence>
<dbReference type="STRING" id="1005928.SAMN04487859_11764"/>
<keyword evidence="3 4" id="KW-0472">Membrane</keyword>
<proteinExistence type="predicted"/>